<dbReference type="Proteomes" id="UP000215027">
    <property type="component" value="Chromosome I"/>
</dbReference>
<feature type="transmembrane region" description="Helical" evidence="1">
    <location>
        <begin position="52"/>
        <end position="74"/>
    </location>
</feature>
<feature type="transmembrane region" description="Helical" evidence="1">
    <location>
        <begin position="120"/>
        <end position="136"/>
    </location>
</feature>
<keyword evidence="1" id="KW-1133">Transmembrane helix</keyword>
<name>A0A160SYN4_9CHLR</name>
<dbReference type="OrthoDB" id="158916at2"/>
<protein>
    <submittedName>
        <fullName evidence="2">Uncharacterized protein</fullName>
    </submittedName>
</protein>
<proteinExistence type="predicted"/>
<organism evidence="2 3">
    <name type="scientific">Candidatus Promineifilum breve</name>
    <dbReference type="NCBI Taxonomy" id="1806508"/>
    <lineage>
        <taxon>Bacteria</taxon>
        <taxon>Bacillati</taxon>
        <taxon>Chloroflexota</taxon>
        <taxon>Ardenticatenia</taxon>
        <taxon>Candidatus Promineifilales</taxon>
        <taxon>Candidatus Promineifilaceae</taxon>
        <taxon>Candidatus Promineifilum</taxon>
    </lineage>
</organism>
<keyword evidence="1" id="KW-0472">Membrane</keyword>
<reference evidence="2" key="1">
    <citation type="submission" date="2016-01" db="EMBL/GenBank/DDBJ databases">
        <authorList>
            <person name="Mcilroy J.S."/>
            <person name="Karst M S."/>
            <person name="Albertsen M."/>
        </authorList>
    </citation>
    <scope>NUCLEOTIDE SEQUENCE</scope>
    <source>
        <strain evidence="2">Cfx-K</strain>
    </source>
</reference>
<accession>A0A160SYN4</accession>
<keyword evidence="3" id="KW-1185">Reference proteome</keyword>
<dbReference type="KEGG" id="pbf:CFX0092_A0733"/>
<evidence type="ECO:0000313" key="3">
    <source>
        <dbReference type="Proteomes" id="UP000215027"/>
    </source>
</evidence>
<keyword evidence="1" id="KW-0812">Transmembrane</keyword>
<feature type="transmembrane region" description="Helical" evidence="1">
    <location>
        <begin position="12"/>
        <end position="32"/>
    </location>
</feature>
<dbReference type="EMBL" id="LN890655">
    <property type="protein sequence ID" value="CUS02611.2"/>
    <property type="molecule type" value="Genomic_DNA"/>
</dbReference>
<feature type="transmembrane region" description="Helical" evidence="1">
    <location>
        <begin position="86"/>
        <end position="108"/>
    </location>
</feature>
<dbReference type="RefSeq" id="WP_095042205.1">
    <property type="nucleotide sequence ID" value="NZ_LN890655.1"/>
</dbReference>
<evidence type="ECO:0000256" key="1">
    <source>
        <dbReference type="SAM" id="Phobius"/>
    </source>
</evidence>
<evidence type="ECO:0000313" key="2">
    <source>
        <dbReference type="EMBL" id="CUS02611.2"/>
    </source>
</evidence>
<dbReference type="AlphaFoldDB" id="A0A160SYN4"/>
<gene>
    <name evidence="2" type="ORF">CFX0092_A0733</name>
</gene>
<sequence>MSTQETSVTENALSGFIRAAGVILAVSYPVLALSAGVRAGYQFFLKEGVTNYLPVILSAVAAVCYLLAAIGFVVRKRWAWRLSVTMLIFELVMVLLVGTLSLAFPDVIGRTVWGRFGADYGYFPLIQPLLGLAWLFHRETRQVYGIGAQDPA</sequence>